<evidence type="ECO:0000313" key="3">
    <source>
        <dbReference type="Proteomes" id="UP001356427"/>
    </source>
</evidence>
<dbReference type="GO" id="GO:0046599">
    <property type="term" value="P:regulation of centriole replication"/>
    <property type="evidence" value="ECO:0007669"/>
    <property type="project" value="TreeGrafter"/>
</dbReference>
<feature type="region of interest" description="Disordered" evidence="1">
    <location>
        <begin position="168"/>
        <end position="187"/>
    </location>
</feature>
<proteinExistence type="predicted"/>
<feature type="compositionally biased region" description="Polar residues" evidence="1">
    <location>
        <begin position="48"/>
        <end position="66"/>
    </location>
</feature>
<dbReference type="PANTHER" id="PTHR21553">
    <property type="entry name" value="ALMS1-RELATED"/>
    <property type="match status" value="1"/>
</dbReference>
<dbReference type="EMBL" id="JAGTTL010000033">
    <property type="protein sequence ID" value="KAK6296097.1"/>
    <property type="molecule type" value="Genomic_DNA"/>
</dbReference>
<feature type="region of interest" description="Disordered" evidence="1">
    <location>
        <begin position="234"/>
        <end position="264"/>
    </location>
</feature>
<comment type="caution">
    <text evidence="2">The sequence shown here is derived from an EMBL/GenBank/DDBJ whole genome shotgun (WGS) entry which is preliminary data.</text>
</comment>
<feature type="compositionally biased region" description="Basic and acidic residues" evidence="1">
    <location>
        <begin position="234"/>
        <end position="258"/>
    </location>
</feature>
<dbReference type="PANTHER" id="PTHR21553:SF26">
    <property type="entry name" value="ALMS MOTIF DOMAIN-CONTAINING PROTEIN"/>
    <property type="match status" value="1"/>
</dbReference>
<gene>
    <name evidence="2" type="ORF">J4Q44_G00338100</name>
</gene>
<dbReference type="GO" id="GO:0005814">
    <property type="term" value="C:centriole"/>
    <property type="evidence" value="ECO:0007669"/>
    <property type="project" value="TreeGrafter"/>
</dbReference>
<dbReference type="GO" id="GO:0005829">
    <property type="term" value="C:cytosol"/>
    <property type="evidence" value="ECO:0007669"/>
    <property type="project" value="TreeGrafter"/>
</dbReference>
<protein>
    <submittedName>
        <fullName evidence="2">Uncharacterized protein</fullName>
    </submittedName>
</protein>
<evidence type="ECO:0000256" key="1">
    <source>
        <dbReference type="SAM" id="MobiDB-lite"/>
    </source>
</evidence>
<name>A0AAN8KRM0_9TELE</name>
<evidence type="ECO:0000313" key="2">
    <source>
        <dbReference type="EMBL" id="KAK6296097.1"/>
    </source>
</evidence>
<feature type="region of interest" description="Disordered" evidence="1">
    <location>
        <begin position="46"/>
        <end position="66"/>
    </location>
</feature>
<accession>A0AAN8KRM0</accession>
<keyword evidence="3" id="KW-1185">Reference proteome</keyword>
<sequence>MIGGLSNQSTSVSQLIGQMRLDQSSHWLDEGQDESRMMGPLVGELDESSAQWSGSSGADGSNLSHTTRACSTLAPAPRKQTGLGWILPLTPSTPPWLRHFGHLKEATLIWRVHQHLRVDQGGAITIEDLGAGELDAQLCSESKFSPPIWERIMERGEECRVNPCRRGCQPEKATAKAPNSLAASHASEAKLKKVGEVRISTPEMRKQDVANMRQRTERLYSRLDEVKLQKEVRSRQEAYAKNREKAKEFHKKTLEKLRAKQSPQ</sequence>
<organism evidence="2 3">
    <name type="scientific">Coregonus suidteri</name>
    <dbReference type="NCBI Taxonomy" id="861788"/>
    <lineage>
        <taxon>Eukaryota</taxon>
        <taxon>Metazoa</taxon>
        <taxon>Chordata</taxon>
        <taxon>Craniata</taxon>
        <taxon>Vertebrata</taxon>
        <taxon>Euteleostomi</taxon>
        <taxon>Actinopterygii</taxon>
        <taxon>Neopterygii</taxon>
        <taxon>Teleostei</taxon>
        <taxon>Protacanthopterygii</taxon>
        <taxon>Salmoniformes</taxon>
        <taxon>Salmonidae</taxon>
        <taxon>Coregoninae</taxon>
        <taxon>Coregonus</taxon>
    </lineage>
</organism>
<reference evidence="2 3" key="1">
    <citation type="submission" date="2021-04" db="EMBL/GenBank/DDBJ databases">
        <authorList>
            <person name="De Guttry C."/>
            <person name="Zahm M."/>
            <person name="Klopp C."/>
            <person name="Cabau C."/>
            <person name="Louis A."/>
            <person name="Berthelot C."/>
            <person name="Parey E."/>
            <person name="Roest Crollius H."/>
            <person name="Montfort J."/>
            <person name="Robinson-Rechavi M."/>
            <person name="Bucao C."/>
            <person name="Bouchez O."/>
            <person name="Gislard M."/>
            <person name="Lluch J."/>
            <person name="Milhes M."/>
            <person name="Lampietro C."/>
            <person name="Lopez Roques C."/>
            <person name="Donnadieu C."/>
            <person name="Braasch I."/>
            <person name="Desvignes T."/>
            <person name="Postlethwait J."/>
            <person name="Bobe J."/>
            <person name="Wedekind C."/>
            <person name="Guiguen Y."/>
        </authorList>
    </citation>
    <scope>NUCLEOTIDE SEQUENCE [LARGE SCALE GENOMIC DNA]</scope>
    <source>
        <strain evidence="2">Cs_M1</strain>
        <tissue evidence="2">Blood</tissue>
    </source>
</reference>
<dbReference type="AlphaFoldDB" id="A0AAN8KRM0"/>
<dbReference type="GO" id="GO:0005813">
    <property type="term" value="C:centrosome"/>
    <property type="evidence" value="ECO:0007669"/>
    <property type="project" value="TreeGrafter"/>
</dbReference>
<dbReference type="Proteomes" id="UP001356427">
    <property type="component" value="Unassembled WGS sequence"/>
</dbReference>